<dbReference type="KEGG" id="phal:H9I45_03400"/>
<dbReference type="PANTHER" id="PTHR43685:SF3">
    <property type="entry name" value="SLR2126 PROTEIN"/>
    <property type="match status" value="1"/>
</dbReference>
<dbReference type="InterPro" id="IPR050834">
    <property type="entry name" value="Glycosyltransf_2"/>
</dbReference>
<proteinExistence type="predicted"/>
<keyword evidence="1" id="KW-0812">Transmembrane</keyword>
<feature type="domain" description="Glycosyltransferase 2-like" evidence="2">
    <location>
        <begin position="237"/>
        <end position="364"/>
    </location>
</feature>
<dbReference type="AlphaFoldDB" id="A0A7L8AI95"/>
<organism evidence="3 4">
    <name type="scientific">Polaribacter haliotis</name>
    <dbReference type="NCBI Taxonomy" id="1888915"/>
    <lineage>
        <taxon>Bacteria</taxon>
        <taxon>Pseudomonadati</taxon>
        <taxon>Bacteroidota</taxon>
        <taxon>Flavobacteriia</taxon>
        <taxon>Flavobacteriales</taxon>
        <taxon>Flavobacteriaceae</taxon>
    </lineage>
</organism>
<evidence type="ECO:0000256" key="1">
    <source>
        <dbReference type="SAM" id="Phobius"/>
    </source>
</evidence>
<gene>
    <name evidence="3" type="ORF">H9I45_03400</name>
</gene>
<name>A0A7L8AI95_9FLAO</name>
<accession>A0A7L8AI95</accession>
<dbReference type="InterPro" id="IPR029044">
    <property type="entry name" value="Nucleotide-diphossugar_trans"/>
</dbReference>
<dbReference type="Proteomes" id="UP000516764">
    <property type="component" value="Chromosome"/>
</dbReference>
<protein>
    <submittedName>
        <fullName evidence="3">Glycosyltransferase</fullName>
    </submittedName>
</protein>
<dbReference type="InterPro" id="IPR001173">
    <property type="entry name" value="Glyco_trans_2-like"/>
</dbReference>
<keyword evidence="1" id="KW-0472">Membrane</keyword>
<keyword evidence="3" id="KW-0808">Transferase</keyword>
<dbReference type="OrthoDB" id="1326385at2"/>
<keyword evidence="1" id="KW-1133">Transmembrane helix</keyword>
<dbReference type="Gene3D" id="3.90.550.10">
    <property type="entry name" value="Spore Coat Polysaccharide Biosynthesis Protein SpsA, Chain A"/>
    <property type="match status" value="1"/>
</dbReference>
<sequence length="532" mass="61398">MQITLVVFNDIDNIDWEFGHKIAISYATKSLLDARESILKLEATHILFWDLFIGNLPTKNQLEKTINSKGNLWHIGSKIGLSEKPYLLDAIQPTSMLHLTINHKINHSSWKNTFRGCLLEKRVFDFIDLSKYSDSLDIIGLDFGYKAMKSGVITRYSVILSEDIVEKKASLKLKEELLFIRNNFDTKAFIWTYITNLFKISPISFYKAFSKNEKKELIVFNHSKEEDILVNKDISTSIVIATLERYEVLKNELKELQQLNPAPNEIIIVDQTPKEKRDATFLKGFSDLPIIYLEIEKIGQCSARNLGIQTAKSKFIWFLDDDMEEIPINYLQKHLETIYNLNAGISCGIPDEIGTNYINRDIAKIELSSGFPTNDVLVKRDLLIKVGGFDEKMDQLQSEDEELGLRCVKSGALNVKNNQLRIVHLRASRGGLRNHNVRKTTFASSRNSLFQRRFLHYSEIYSHFKHFTKKQVKKKLLLNIRGTFIVRGSSFRKIVKIFIGILILPNTIFILLKRSRVAKNIYREKSNTLKNL</sequence>
<evidence type="ECO:0000313" key="4">
    <source>
        <dbReference type="Proteomes" id="UP000516764"/>
    </source>
</evidence>
<dbReference type="EMBL" id="CP061813">
    <property type="protein sequence ID" value="QOD61509.1"/>
    <property type="molecule type" value="Genomic_DNA"/>
</dbReference>
<evidence type="ECO:0000259" key="2">
    <source>
        <dbReference type="Pfam" id="PF00535"/>
    </source>
</evidence>
<keyword evidence="4" id="KW-1185">Reference proteome</keyword>
<feature type="transmembrane region" description="Helical" evidence="1">
    <location>
        <begin position="494"/>
        <end position="512"/>
    </location>
</feature>
<reference evidence="3 4" key="1">
    <citation type="journal article" date="2016" name="Int. J. Syst. Evol. Microbiol.">
        <title>Polaribacter haliotis sp. nov., isolated from the gut of abalone Haliotis discus hannai.</title>
        <authorList>
            <person name="Kim Y.O."/>
            <person name="Park I.S."/>
            <person name="Park S."/>
            <person name="Nam B.H."/>
            <person name="Park J.M."/>
            <person name="Kim D.G."/>
            <person name="Yoon J.H."/>
        </authorList>
    </citation>
    <scope>NUCLEOTIDE SEQUENCE [LARGE SCALE GENOMIC DNA]</scope>
    <source>
        <strain evidence="3 4">KCTC 52418</strain>
    </source>
</reference>
<dbReference type="RefSeq" id="WP_088353342.1">
    <property type="nucleotide sequence ID" value="NZ_CP061813.1"/>
</dbReference>
<dbReference type="GO" id="GO:0016740">
    <property type="term" value="F:transferase activity"/>
    <property type="evidence" value="ECO:0007669"/>
    <property type="project" value="UniProtKB-KW"/>
</dbReference>
<dbReference type="PANTHER" id="PTHR43685">
    <property type="entry name" value="GLYCOSYLTRANSFERASE"/>
    <property type="match status" value="1"/>
</dbReference>
<evidence type="ECO:0000313" key="3">
    <source>
        <dbReference type="EMBL" id="QOD61509.1"/>
    </source>
</evidence>
<dbReference type="Pfam" id="PF00535">
    <property type="entry name" value="Glycos_transf_2"/>
    <property type="match status" value="1"/>
</dbReference>
<dbReference type="SUPFAM" id="SSF53448">
    <property type="entry name" value="Nucleotide-diphospho-sugar transferases"/>
    <property type="match status" value="1"/>
</dbReference>